<sequence>MAPPTNRQEILKRLRAQIADGKPIVGAGAGIGLSAKFIEAGGGDLIIIYNSGRFRMAGRGSLSGLMPYGNANDIVVDMAKEVLPVVKHTPVIAGVCGTDPFRDIPRFLQQLKDLGFAGIQNFPTVGLIDGQFRANLEETGMSYDLEVDAIRCAHDLDLLTTPYVFNTQETEKMARAGADILVAHMGLTSSGSIGAATTKTLDESVELIQQIRDTALGINPDIIILCHGGPIANPEDAEYVLSRTTGIHGFYGASSMERLPVEEAITSITQKFKGVEMERKNKE</sequence>
<gene>
    <name evidence="2" type="ORF">CRHIZ90672A_00002562</name>
</gene>
<evidence type="ECO:0000313" key="3">
    <source>
        <dbReference type="Proteomes" id="UP000696573"/>
    </source>
</evidence>
<dbReference type="InterPro" id="IPR051353">
    <property type="entry name" value="Tobamovirus_resist_UPF0261"/>
</dbReference>
<dbReference type="AlphaFoldDB" id="A0A9N9VU42"/>
<dbReference type="InterPro" id="IPR015813">
    <property type="entry name" value="Pyrv/PenolPyrv_kinase-like_dom"/>
</dbReference>
<reference evidence="2" key="1">
    <citation type="submission" date="2021-10" db="EMBL/GenBank/DDBJ databases">
        <authorList>
            <person name="Piombo E."/>
        </authorList>
    </citation>
    <scope>NUCLEOTIDE SEQUENCE</scope>
</reference>
<feature type="domain" description="TIM-barrel" evidence="1">
    <location>
        <begin position="9"/>
        <end position="274"/>
    </location>
</feature>
<evidence type="ECO:0000313" key="2">
    <source>
        <dbReference type="EMBL" id="CAH0032810.1"/>
    </source>
</evidence>
<dbReference type="Gene3D" id="3.20.20.70">
    <property type="entry name" value="Aldolase class I"/>
    <property type="match status" value="1"/>
</dbReference>
<evidence type="ECO:0000259" key="1">
    <source>
        <dbReference type="Pfam" id="PF09370"/>
    </source>
</evidence>
<accession>A0A9N9VU42</accession>
<dbReference type="SUPFAM" id="SSF51621">
    <property type="entry name" value="Phosphoenolpyruvate/pyruvate domain"/>
    <property type="match status" value="1"/>
</dbReference>
<proteinExistence type="predicted"/>
<dbReference type="PANTHER" id="PTHR31862">
    <property type="entry name" value="UPF0261 DOMAIN PROTEIN (AFU_ORTHOLOGUE AFUA_1G10120)"/>
    <property type="match status" value="1"/>
</dbReference>
<dbReference type="GO" id="GO:0003824">
    <property type="term" value="F:catalytic activity"/>
    <property type="evidence" value="ECO:0007669"/>
    <property type="project" value="InterPro"/>
</dbReference>
<dbReference type="PANTHER" id="PTHR31862:SF1">
    <property type="entry name" value="UPF0261 DOMAIN PROTEIN (AFU_ORTHOLOGUE AFUA_1G10120)"/>
    <property type="match status" value="1"/>
</dbReference>
<organism evidence="2 3">
    <name type="scientific">Clonostachys rhizophaga</name>
    <dbReference type="NCBI Taxonomy" id="160324"/>
    <lineage>
        <taxon>Eukaryota</taxon>
        <taxon>Fungi</taxon>
        <taxon>Dikarya</taxon>
        <taxon>Ascomycota</taxon>
        <taxon>Pezizomycotina</taxon>
        <taxon>Sordariomycetes</taxon>
        <taxon>Hypocreomycetidae</taxon>
        <taxon>Hypocreales</taxon>
        <taxon>Bionectriaceae</taxon>
        <taxon>Clonostachys</taxon>
    </lineage>
</organism>
<dbReference type="EMBL" id="CABFNQ020000744">
    <property type="protein sequence ID" value="CAH0032810.1"/>
    <property type="molecule type" value="Genomic_DNA"/>
</dbReference>
<dbReference type="Pfam" id="PF09370">
    <property type="entry name" value="PEP_hydrolase"/>
    <property type="match status" value="1"/>
</dbReference>
<dbReference type="Gene3D" id="1.20.5.460">
    <property type="entry name" value="Single helix bin"/>
    <property type="match status" value="1"/>
</dbReference>
<name>A0A9N9VU42_9HYPO</name>
<protein>
    <recommendedName>
        <fullName evidence="1">TIM-barrel domain-containing protein</fullName>
    </recommendedName>
</protein>
<dbReference type="Proteomes" id="UP000696573">
    <property type="component" value="Unassembled WGS sequence"/>
</dbReference>
<dbReference type="PIRSF" id="PIRSF034452">
    <property type="entry name" value="TIM-br_sig_trnsd"/>
    <property type="match status" value="1"/>
</dbReference>
<dbReference type="InterPro" id="IPR009215">
    <property type="entry name" value="TIM-br_IGPS-like"/>
</dbReference>
<dbReference type="InterPro" id="IPR013785">
    <property type="entry name" value="Aldolase_TIM"/>
</dbReference>
<dbReference type="OrthoDB" id="10264588at2759"/>
<comment type="caution">
    <text evidence="2">The sequence shown here is derived from an EMBL/GenBank/DDBJ whole genome shotgun (WGS) entry which is preliminary data.</text>
</comment>
<keyword evidence="3" id="KW-1185">Reference proteome</keyword>